<evidence type="ECO:0000256" key="7">
    <source>
        <dbReference type="SAM" id="Phobius"/>
    </source>
</evidence>
<keyword evidence="9" id="KW-1185">Reference proteome</keyword>
<feature type="transmembrane region" description="Helical" evidence="7">
    <location>
        <begin position="168"/>
        <end position="190"/>
    </location>
</feature>
<name>A0A3L7A879_9HYPH</name>
<feature type="transmembrane region" description="Helical" evidence="7">
    <location>
        <begin position="131"/>
        <end position="156"/>
    </location>
</feature>
<evidence type="ECO:0000313" key="9">
    <source>
        <dbReference type="Proteomes" id="UP000269692"/>
    </source>
</evidence>
<dbReference type="InterPro" id="IPR006043">
    <property type="entry name" value="NCS2"/>
</dbReference>
<dbReference type="Pfam" id="PF00860">
    <property type="entry name" value="Xan_ur_permease"/>
    <property type="match status" value="1"/>
</dbReference>
<feature type="transmembrane region" description="Helical" evidence="7">
    <location>
        <begin position="363"/>
        <end position="382"/>
    </location>
</feature>
<dbReference type="RefSeq" id="WP_121624295.1">
    <property type="nucleotide sequence ID" value="NZ_JACIIW010000005.1"/>
</dbReference>
<keyword evidence="3" id="KW-0813">Transport</keyword>
<keyword evidence="5 7" id="KW-1133">Transmembrane helix</keyword>
<evidence type="ECO:0000313" key="8">
    <source>
        <dbReference type="EMBL" id="RLP76264.1"/>
    </source>
</evidence>
<feature type="transmembrane region" description="Helical" evidence="7">
    <location>
        <begin position="210"/>
        <end position="227"/>
    </location>
</feature>
<dbReference type="GO" id="GO:0042907">
    <property type="term" value="F:xanthine transmembrane transporter activity"/>
    <property type="evidence" value="ECO:0007669"/>
    <property type="project" value="TreeGrafter"/>
</dbReference>
<dbReference type="PANTHER" id="PTHR42810">
    <property type="entry name" value="PURINE PERMEASE C1399.01C-RELATED"/>
    <property type="match status" value="1"/>
</dbReference>
<feature type="transmembrane region" description="Helical" evidence="7">
    <location>
        <begin position="388"/>
        <end position="409"/>
    </location>
</feature>
<evidence type="ECO:0000256" key="3">
    <source>
        <dbReference type="ARBA" id="ARBA00022448"/>
    </source>
</evidence>
<evidence type="ECO:0000256" key="5">
    <source>
        <dbReference type="ARBA" id="ARBA00022989"/>
    </source>
</evidence>
<feature type="transmembrane region" description="Helical" evidence="7">
    <location>
        <begin position="93"/>
        <end position="111"/>
    </location>
</feature>
<dbReference type="Proteomes" id="UP000269692">
    <property type="component" value="Unassembled WGS sequence"/>
</dbReference>
<feature type="transmembrane region" description="Helical" evidence="7">
    <location>
        <begin position="234"/>
        <end position="254"/>
    </location>
</feature>
<keyword evidence="4 7" id="KW-0812">Transmembrane</keyword>
<feature type="transmembrane region" description="Helical" evidence="7">
    <location>
        <begin position="61"/>
        <end position="81"/>
    </location>
</feature>
<dbReference type="PANTHER" id="PTHR42810:SF2">
    <property type="entry name" value="PURINE PERMEASE C1399.01C-RELATED"/>
    <property type="match status" value="1"/>
</dbReference>
<dbReference type="AlphaFoldDB" id="A0A3L7A879"/>
<gene>
    <name evidence="8" type="ORF">D9R14_15755</name>
</gene>
<accession>A0A3L7A879</accession>
<dbReference type="NCBIfam" id="NF037981">
    <property type="entry name" value="NCS2_1"/>
    <property type="match status" value="1"/>
</dbReference>
<dbReference type="GO" id="GO:0005886">
    <property type="term" value="C:plasma membrane"/>
    <property type="evidence" value="ECO:0007669"/>
    <property type="project" value="TreeGrafter"/>
</dbReference>
<evidence type="ECO:0000256" key="2">
    <source>
        <dbReference type="ARBA" id="ARBA00008821"/>
    </source>
</evidence>
<evidence type="ECO:0000256" key="4">
    <source>
        <dbReference type="ARBA" id="ARBA00022692"/>
    </source>
</evidence>
<organism evidence="8 9">
    <name type="scientific">Xanthobacter tagetidis</name>
    <dbReference type="NCBI Taxonomy" id="60216"/>
    <lineage>
        <taxon>Bacteria</taxon>
        <taxon>Pseudomonadati</taxon>
        <taxon>Pseudomonadota</taxon>
        <taxon>Alphaproteobacteria</taxon>
        <taxon>Hyphomicrobiales</taxon>
        <taxon>Xanthobacteraceae</taxon>
        <taxon>Xanthobacter</taxon>
    </lineage>
</organism>
<feature type="transmembrane region" description="Helical" evidence="7">
    <location>
        <begin position="421"/>
        <end position="440"/>
    </location>
</feature>
<keyword evidence="6 7" id="KW-0472">Membrane</keyword>
<proteinExistence type="inferred from homology"/>
<dbReference type="EMBL" id="RCTF01000013">
    <property type="protein sequence ID" value="RLP76264.1"/>
    <property type="molecule type" value="Genomic_DNA"/>
</dbReference>
<sequence length="607" mass="63601">MPDAHQADAAGSRHPRGQQRRPFVRRLVALVFDDPGAGPRIHRRPASLVYGLNDKVPVPSLVPLALQHAMLALTFLIYPVLAATEAGLSARETSAMLSACAMSMGLATILQCARTRFGSGYLAVHIPSPGAIPLAVQALSLGGMGLLAATTFLVGVCQLGMARLVRPLRVLLPPEVCGVAVTMLGVSLAGPALRRALGMEGAAVTPSENALLVSLTTLCLIVGVAVFMPKRVKLFAVFVGACAGWALAGALGAAPAGSADRIAAAAWMALPEVHLPALRLDASLFPLVALLVVMNLVDVLSVTVSLEKMNDADWRRADMRAAQRAVTACGIGNMLNGLSSGFQAGLSSSSVGLAFATQATARVIGIVAGGLIFATAFFPKAIVALTLIPSPVIGGILLYTSAYLVVAGMDLITSRRLSERRVFVVGLSVLAGLSIVFLPLRDQLPDVLKPLFSTPLTVGACSAIALNLLFRIGIAKDAALRLDPSAGAFVAMRDFLERQGDLWGARRDVVAAAIPIAAQALEIIADSGIGGSEVEVRARFDETHLDVEVLYEGEVMEAPKERPSPEALFGDAKEVAAFGAYMLKQLGEHVKFGRAGDRARITLRFDH</sequence>
<evidence type="ECO:0000256" key="1">
    <source>
        <dbReference type="ARBA" id="ARBA00004141"/>
    </source>
</evidence>
<evidence type="ECO:0000256" key="6">
    <source>
        <dbReference type="ARBA" id="ARBA00023136"/>
    </source>
</evidence>
<feature type="transmembrane region" description="Helical" evidence="7">
    <location>
        <begin position="284"/>
        <end position="306"/>
    </location>
</feature>
<comment type="similarity">
    <text evidence="2">Belongs to the nucleobase:cation symporter-2 (NCS2) (TC 2.A.40) family.</text>
</comment>
<dbReference type="OrthoDB" id="9805749at2"/>
<feature type="transmembrane region" description="Helical" evidence="7">
    <location>
        <begin position="452"/>
        <end position="470"/>
    </location>
</feature>
<reference evidence="8 9" key="1">
    <citation type="submission" date="2018-10" db="EMBL/GenBank/DDBJ databases">
        <title>Xanthobacter tagetidis genome sequencing and assembly.</title>
        <authorList>
            <person name="Maclea K.S."/>
            <person name="Goen A.E."/>
            <person name="Fatima S.A."/>
        </authorList>
    </citation>
    <scope>NUCLEOTIDE SEQUENCE [LARGE SCALE GENOMIC DNA]</scope>
    <source>
        <strain evidence="8 9">ATCC 700314</strain>
    </source>
</reference>
<protein>
    <submittedName>
        <fullName evidence="8">Xanthine/uracil/vitamin C permease</fullName>
    </submittedName>
</protein>
<comment type="subcellular location">
    <subcellularLocation>
        <location evidence="1">Membrane</location>
        <topology evidence="1">Multi-pass membrane protein</topology>
    </subcellularLocation>
</comment>
<comment type="caution">
    <text evidence="8">The sequence shown here is derived from an EMBL/GenBank/DDBJ whole genome shotgun (WGS) entry which is preliminary data.</text>
</comment>